<evidence type="ECO:0000256" key="1">
    <source>
        <dbReference type="SAM" id="MobiDB-lite"/>
    </source>
</evidence>
<reference evidence="2" key="1">
    <citation type="submission" date="2022-10" db="EMBL/GenBank/DDBJ databases">
        <title>Rhodococcus sp.75.</title>
        <authorList>
            <person name="Sun M."/>
        </authorList>
    </citation>
    <scope>NUCLEOTIDE SEQUENCE</scope>
    <source>
        <strain evidence="2">75</strain>
    </source>
</reference>
<organism evidence="2 3">
    <name type="scientific">Rhodococcus antarcticus</name>
    <dbReference type="NCBI Taxonomy" id="2987751"/>
    <lineage>
        <taxon>Bacteria</taxon>
        <taxon>Bacillati</taxon>
        <taxon>Actinomycetota</taxon>
        <taxon>Actinomycetes</taxon>
        <taxon>Mycobacteriales</taxon>
        <taxon>Nocardiaceae</taxon>
        <taxon>Rhodococcus</taxon>
    </lineage>
</organism>
<proteinExistence type="predicted"/>
<evidence type="ECO:0000313" key="3">
    <source>
        <dbReference type="Proteomes" id="UP001164965"/>
    </source>
</evidence>
<protein>
    <submittedName>
        <fullName evidence="2">Uncharacterized protein</fullName>
    </submittedName>
</protein>
<sequence length="83" mass="9069">MRRRPVRDDDPGQRAPADVMSRADDTLRRARQRNASVVTLDVAGSPADSCATVVIPRHVVTAADPHQADPDSTQVIRVRNRSA</sequence>
<dbReference type="EMBL" id="CP110615">
    <property type="protein sequence ID" value="UZJ25540.1"/>
    <property type="molecule type" value="Genomic_DNA"/>
</dbReference>
<feature type="region of interest" description="Disordered" evidence="1">
    <location>
        <begin position="1"/>
        <end position="24"/>
    </location>
</feature>
<feature type="compositionally biased region" description="Basic and acidic residues" evidence="1">
    <location>
        <begin position="1"/>
        <end position="12"/>
    </location>
</feature>
<accession>A0ABY6P1K5</accession>
<keyword evidence="3" id="KW-1185">Reference proteome</keyword>
<name>A0ABY6P1K5_9NOCA</name>
<dbReference type="Proteomes" id="UP001164965">
    <property type="component" value="Chromosome"/>
</dbReference>
<evidence type="ECO:0000313" key="2">
    <source>
        <dbReference type="EMBL" id="UZJ25540.1"/>
    </source>
</evidence>
<dbReference type="RefSeq" id="WP_265383644.1">
    <property type="nucleotide sequence ID" value="NZ_CP110615.1"/>
</dbReference>
<gene>
    <name evidence="2" type="ORF">RHODO2019_03475</name>
</gene>